<dbReference type="InterPro" id="IPR010982">
    <property type="entry name" value="Lambda_DNA-bd_dom_sf"/>
</dbReference>
<dbReference type="PANTHER" id="PTHR30146">
    <property type="entry name" value="LACI-RELATED TRANSCRIPTIONAL REPRESSOR"/>
    <property type="match status" value="1"/>
</dbReference>
<dbReference type="Pfam" id="PF13377">
    <property type="entry name" value="Peripla_BP_3"/>
    <property type="match status" value="1"/>
</dbReference>
<dbReference type="SMART" id="SM00354">
    <property type="entry name" value="HTH_LACI"/>
    <property type="match status" value="1"/>
</dbReference>
<evidence type="ECO:0000256" key="1">
    <source>
        <dbReference type="ARBA" id="ARBA00023015"/>
    </source>
</evidence>
<organism evidence="5 6">
    <name type="scientific">Bifidobacterium callimiconis</name>
    <dbReference type="NCBI Taxonomy" id="2306973"/>
    <lineage>
        <taxon>Bacteria</taxon>
        <taxon>Bacillati</taxon>
        <taxon>Actinomycetota</taxon>
        <taxon>Actinomycetes</taxon>
        <taxon>Bifidobacteriales</taxon>
        <taxon>Bifidobacteriaceae</taxon>
        <taxon>Bifidobacterium</taxon>
    </lineage>
</organism>
<dbReference type="CDD" id="cd06267">
    <property type="entry name" value="PBP1_LacI_sugar_binding-like"/>
    <property type="match status" value="1"/>
</dbReference>
<dbReference type="PROSITE" id="PS00356">
    <property type="entry name" value="HTH_LACI_1"/>
    <property type="match status" value="1"/>
</dbReference>
<dbReference type="InterPro" id="IPR046335">
    <property type="entry name" value="LacI/GalR-like_sensor"/>
</dbReference>
<sequence>MRNEFMQLVSWTVVPPASHIVGRDTIATMTRRNSPGPRAGTGANLRDVAREAGVSVSTASRALSGNTHISDETRARVVDAAQRLNYTINGLARSMSGAGPRPLVYLTYQVRDDAQGDIIMGLESVAKQHDSMLIVSTTVSADDRTSDLIDFFTQQRAAGVVIGRSGDDSPEFLANVRRYRDHLRSIGSPLVFCGRPEIPGEPNIPTVDYEQTGPGRRLTRALTDLGHTRIAFVGAETNMPAQLRMRGFEQGMRESGLEPNPAWMVHCRNSQAESQPVIERLLSLPDGERPTAIVAHSDYIALGAYRAARRLGLRIPDDLSVVGFGDIPSCLDVTPTLTTVAAPFLTLGRQAARFCFDPQSANGTNLHATFASTPIVRESMGPVPR</sequence>
<evidence type="ECO:0000256" key="3">
    <source>
        <dbReference type="ARBA" id="ARBA00023163"/>
    </source>
</evidence>
<dbReference type="Proteomes" id="UP000288607">
    <property type="component" value="Unassembled WGS sequence"/>
</dbReference>
<protein>
    <submittedName>
        <fullName evidence="5">LacI family transcriptional regulator</fullName>
    </submittedName>
</protein>
<dbReference type="InterPro" id="IPR028082">
    <property type="entry name" value="Peripla_BP_I"/>
</dbReference>
<dbReference type="GO" id="GO:0003700">
    <property type="term" value="F:DNA-binding transcription factor activity"/>
    <property type="evidence" value="ECO:0007669"/>
    <property type="project" value="TreeGrafter"/>
</dbReference>
<dbReference type="Gene3D" id="1.10.260.40">
    <property type="entry name" value="lambda repressor-like DNA-binding domains"/>
    <property type="match status" value="1"/>
</dbReference>
<evidence type="ECO:0000256" key="2">
    <source>
        <dbReference type="ARBA" id="ARBA00023125"/>
    </source>
</evidence>
<dbReference type="SUPFAM" id="SSF53822">
    <property type="entry name" value="Periplasmic binding protein-like I"/>
    <property type="match status" value="1"/>
</dbReference>
<dbReference type="InterPro" id="IPR000843">
    <property type="entry name" value="HTH_LacI"/>
</dbReference>
<dbReference type="PANTHER" id="PTHR30146:SF153">
    <property type="entry name" value="LACTOSE OPERON REPRESSOR"/>
    <property type="match status" value="1"/>
</dbReference>
<evidence type="ECO:0000313" key="6">
    <source>
        <dbReference type="Proteomes" id="UP000288607"/>
    </source>
</evidence>
<name>A0A430F9J5_9BIFI</name>
<dbReference type="GO" id="GO:0000976">
    <property type="term" value="F:transcription cis-regulatory region binding"/>
    <property type="evidence" value="ECO:0007669"/>
    <property type="project" value="TreeGrafter"/>
</dbReference>
<keyword evidence="3" id="KW-0804">Transcription</keyword>
<comment type="caution">
    <text evidence="5">The sequence shown here is derived from an EMBL/GenBank/DDBJ whole genome shotgun (WGS) entry which is preliminary data.</text>
</comment>
<dbReference type="Pfam" id="PF00356">
    <property type="entry name" value="LacI"/>
    <property type="match status" value="1"/>
</dbReference>
<dbReference type="PROSITE" id="PS50932">
    <property type="entry name" value="HTH_LACI_2"/>
    <property type="match status" value="1"/>
</dbReference>
<keyword evidence="6" id="KW-1185">Reference proteome</keyword>
<dbReference type="EMBL" id="QXGJ01000013">
    <property type="protein sequence ID" value="RSX49504.1"/>
    <property type="molecule type" value="Genomic_DNA"/>
</dbReference>
<dbReference type="SUPFAM" id="SSF47413">
    <property type="entry name" value="lambda repressor-like DNA-binding domains"/>
    <property type="match status" value="1"/>
</dbReference>
<proteinExistence type="predicted"/>
<evidence type="ECO:0000259" key="4">
    <source>
        <dbReference type="PROSITE" id="PS50932"/>
    </source>
</evidence>
<gene>
    <name evidence="5" type="ORF">D2E23_2006</name>
</gene>
<dbReference type="AlphaFoldDB" id="A0A430F9J5"/>
<feature type="domain" description="HTH lacI-type" evidence="4">
    <location>
        <begin position="43"/>
        <end position="97"/>
    </location>
</feature>
<accession>A0A430F9J5</accession>
<keyword evidence="1" id="KW-0805">Transcription regulation</keyword>
<dbReference type="Gene3D" id="3.40.50.2300">
    <property type="match status" value="2"/>
</dbReference>
<evidence type="ECO:0000313" key="5">
    <source>
        <dbReference type="EMBL" id="RSX49504.1"/>
    </source>
</evidence>
<keyword evidence="2" id="KW-0238">DNA-binding</keyword>
<dbReference type="CDD" id="cd01392">
    <property type="entry name" value="HTH_LacI"/>
    <property type="match status" value="1"/>
</dbReference>
<reference evidence="5 6" key="1">
    <citation type="submission" date="2018-09" db="EMBL/GenBank/DDBJ databases">
        <title>Characterization of the phylogenetic diversity of five novel species belonging to the genus Bifidobacterium.</title>
        <authorList>
            <person name="Lugli G.A."/>
            <person name="Duranti S."/>
            <person name="Milani C."/>
        </authorList>
    </citation>
    <scope>NUCLEOTIDE SEQUENCE [LARGE SCALE GENOMIC DNA]</scope>
    <source>
        <strain evidence="5 6">2028B</strain>
    </source>
</reference>